<comment type="caution">
    <text evidence="1">The sequence shown here is derived from an EMBL/GenBank/DDBJ whole genome shotgun (WGS) entry which is preliminary data.</text>
</comment>
<evidence type="ECO:0000313" key="1">
    <source>
        <dbReference type="EMBL" id="OIW21039.1"/>
    </source>
</evidence>
<name>A0A394DDJ4_LUPAN</name>
<dbReference type="Proteomes" id="UP000188354">
    <property type="component" value="Unassembled WGS sequence"/>
</dbReference>
<dbReference type="EMBL" id="MLAU01018482">
    <property type="protein sequence ID" value="OIW21039.1"/>
    <property type="molecule type" value="Genomic_DNA"/>
</dbReference>
<keyword evidence="2" id="KW-1185">Reference proteome</keyword>
<accession>A0A394DDJ4</accession>
<dbReference type="Gramene" id="OIW21039">
    <property type="protein sequence ID" value="OIW21039"/>
    <property type="gene ID" value="TanjilG_28386"/>
</dbReference>
<reference evidence="1 2" key="1">
    <citation type="journal article" date="2017" name="Plant Biotechnol. J.">
        <title>A comprehensive draft genome sequence for lupin (Lupinus angustifolius), an emerging health food: insights into plant-microbe interactions and legume evolution.</title>
        <authorList>
            <person name="Hane J.K."/>
            <person name="Ming Y."/>
            <person name="Kamphuis L.G."/>
            <person name="Nelson M.N."/>
            <person name="Garg G."/>
            <person name="Atkins C.A."/>
            <person name="Bayer P.E."/>
            <person name="Bravo A."/>
            <person name="Bringans S."/>
            <person name="Cannon S."/>
            <person name="Edwards D."/>
            <person name="Foley R."/>
            <person name="Gao L.L."/>
            <person name="Harrison M.J."/>
            <person name="Huang W."/>
            <person name="Hurgobin B."/>
            <person name="Li S."/>
            <person name="Liu C.W."/>
            <person name="McGrath A."/>
            <person name="Morahan G."/>
            <person name="Murray J."/>
            <person name="Weller J."/>
            <person name="Jian J."/>
            <person name="Singh K.B."/>
        </authorList>
    </citation>
    <scope>NUCLEOTIDE SEQUENCE [LARGE SCALE GENOMIC DNA]</scope>
    <source>
        <strain evidence="2">cv. Tanjil</strain>
        <tissue evidence="1">Whole plant</tissue>
    </source>
</reference>
<proteinExistence type="predicted"/>
<gene>
    <name evidence="1" type="ORF">TanjilG_28386</name>
</gene>
<evidence type="ECO:0000313" key="2">
    <source>
        <dbReference type="Proteomes" id="UP000188354"/>
    </source>
</evidence>
<protein>
    <submittedName>
        <fullName evidence="1">Uncharacterized protein</fullName>
    </submittedName>
</protein>
<organism evidence="1 2">
    <name type="scientific">Lupinus angustifolius</name>
    <name type="common">Narrow-leaved blue lupine</name>
    <dbReference type="NCBI Taxonomy" id="3871"/>
    <lineage>
        <taxon>Eukaryota</taxon>
        <taxon>Viridiplantae</taxon>
        <taxon>Streptophyta</taxon>
        <taxon>Embryophyta</taxon>
        <taxon>Tracheophyta</taxon>
        <taxon>Spermatophyta</taxon>
        <taxon>Magnoliopsida</taxon>
        <taxon>eudicotyledons</taxon>
        <taxon>Gunneridae</taxon>
        <taxon>Pentapetalae</taxon>
        <taxon>rosids</taxon>
        <taxon>fabids</taxon>
        <taxon>Fabales</taxon>
        <taxon>Fabaceae</taxon>
        <taxon>Papilionoideae</taxon>
        <taxon>50 kb inversion clade</taxon>
        <taxon>genistoids sensu lato</taxon>
        <taxon>core genistoids</taxon>
        <taxon>Genisteae</taxon>
        <taxon>Lupinus</taxon>
    </lineage>
</organism>
<sequence>MIPFVSPCGGLRPIATSCSIQVREVLVGGWCFNDEVPGAGWHLEVSGEWGLGRDLSATVEHELDSVVTHVKVLEEDNSWLNNNALEADRRAIEAENGLLCCWDEVFGSNGGLDVG</sequence>
<dbReference type="AlphaFoldDB" id="A0A394DDJ4"/>